<accession>A0AAW2YK84</accession>
<keyword evidence="2" id="KW-1185">Reference proteome</keyword>
<sequence>MKRPNVDPSARNNGAIMAASLRGNVECARLLLRDERVDADARTRALELAISHNHYQLVELLLKDELADPTFNSNKNIILASSRGYNGIV</sequence>
<feature type="non-terminal residue" evidence="1">
    <location>
        <position position="89"/>
    </location>
</feature>
<dbReference type="InterPro" id="IPR036770">
    <property type="entry name" value="Ankyrin_rpt-contain_sf"/>
</dbReference>
<dbReference type="EMBL" id="JAOPGA020000167">
    <property type="protein sequence ID" value="KAL0477331.1"/>
    <property type="molecule type" value="Genomic_DNA"/>
</dbReference>
<comment type="caution">
    <text evidence="1">The sequence shown here is derived from an EMBL/GenBank/DDBJ whole genome shotgun (WGS) entry which is preliminary data.</text>
</comment>
<dbReference type="AlphaFoldDB" id="A0AAW2YK84"/>
<gene>
    <name evidence="1" type="ORF">AKO1_005777</name>
</gene>
<dbReference type="Pfam" id="PF12796">
    <property type="entry name" value="Ank_2"/>
    <property type="match status" value="1"/>
</dbReference>
<organism evidence="1 2">
    <name type="scientific">Acrasis kona</name>
    <dbReference type="NCBI Taxonomy" id="1008807"/>
    <lineage>
        <taxon>Eukaryota</taxon>
        <taxon>Discoba</taxon>
        <taxon>Heterolobosea</taxon>
        <taxon>Tetramitia</taxon>
        <taxon>Eutetramitia</taxon>
        <taxon>Acrasidae</taxon>
        <taxon>Acrasis</taxon>
    </lineage>
</organism>
<protein>
    <recommendedName>
        <fullName evidence="3">Ankyrin repeat protein</fullName>
    </recommendedName>
</protein>
<proteinExistence type="predicted"/>
<dbReference type="Proteomes" id="UP001431209">
    <property type="component" value="Unassembled WGS sequence"/>
</dbReference>
<name>A0AAW2YK84_9EUKA</name>
<evidence type="ECO:0000313" key="1">
    <source>
        <dbReference type="EMBL" id="KAL0477331.1"/>
    </source>
</evidence>
<reference evidence="1 2" key="1">
    <citation type="submission" date="2024-03" db="EMBL/GenBank/DDBJ databases">
        <title>The Acrasis kona genome and developmental transcriptomes reveal deep origins of eukaryotic multicellular pathways.</title>
        <authorList>
            <person name="Sheikh S."/>
            <person name="Fu C.-J."/>
            <person name="Brown M.W."/>
            <person name="Baldauf S.L."/>
        </authorList>
    </citation>
    <scope>NUCLEOTIDE SEQUENCE [LARGE SCALE GENOMIC DNA]</scope>
    <source>
        <strain evidence="1 2">ATCC MYA-3509</strain>
    </source>
</reference>
<dbReference type="InterPro" id="IPR002110">
    <property type="entry name" value="Ankyrin_rpt"/>
</dbReference>
<evidence type="ECO:0008006" key="3">
    <source>
        <dbReference type="Google" id="ProtNLM"/>
    </source>
</evidence>
<dbReference type="SUPFAM" id="SSF48403">
    <property type="entry name" value="Ankyrin repeat"/>
    <property type="match status" value="1"/>
</dbReference>
<evidence type="ECO:0000313" key="2">
    <source>
        <dbReference type="Proteomes" id="UP001431209"/>
    </source>
</evidence>
<dbReference type="Gene3D" id="1.25.40.20">
    <property type="entry name" value="Ankyrin repeat-containing domain"/>
    <property type="match status" value="1"/>
</dbReference>